<gene>
    <name evidence="3" type="ORF">B0T26DRAFT_714727</name>
</gene>
<evidence type="ECO:0000256" key="1">
    <source>
        <dbReference type="SAM" id="MobiDB-lite"/>
    </source>
</evidence>
<dbReference type="AlphaFoldDB" id="A0AA40DTB8"/>
<dbReference type="PANTHER" id="PTHR33112">
    <property type="entry name" value="DOMAIN PROTEIN, PUTATIVE-RELATED"/>
    <property type="match status" value="1"/>
</dbReference>
<comment type="caution">
    <text evidence="3">The sequence shown here is derived from an EMBL/GenBank/DDBJ whole genome shotgun (WGS) entry which is preliminary data.</text>
</comment>
<proteinExistence type="predicted"/>
<protein>
    <submittedName>
        <fullName evidence="3">Heterokaryon incompatibility protein-domain-containing protein</fullName>
    </submittedName>
</protein>
<dbReference type="PANTHER" id="PTHR33112:SF12">
    <property type="entry name" value="HETEROKARYON INCOMPATIBILITY DOMAIN-CONTAINING PROTEIN"/>
    <property type="match status" value="1"/>
</dbReference>
<dbReference type="RefSeq" id="XP_060293920.1">
    <property type="nucleotide sequence ID" value="XM_060442204.1"/>
</dbReference>
<reference evidence="3" key="1">
    <citation type="submission" date="2023-06" db="EMBL/GenBank/DDBJ databases">
        <title>Genome-scale phylogeny and comparative genomics of the fungal order Sordariales.</title>
        <authorList>
            <consortium name="Lawrence Berkeley National Laboratory"/>
            <person name="Hensen N."/>
            <person name="Bonometti L."/>
            <person name="Westerberg I."/>
            <person name="Brannstrom I.O."/>
            <person name="Guillou S."/>
            <person name="Cros-Aarteil S."/>
            <person name="Calhoun S."/>
            <person name="Haridas S."/>
            <person name="Kuo A."/>
            <person name="Mondo S."/>
            <person name="Pangilinan J."/>
            <person name="Riley R."/>
            <person name="LaButti K."/>
            <person name="Andreopoulos B."/>
            <person name="Lipzen A."/>
            <person name="Chen C."/>
            <person name="Yanf M."/>
            <person name="Daum C."/>
            <person name="Ng V."/>
            <person name="Clum A."/>
            <person name="Steindorff A."/>
            <person name="Ohm R."/>
            <person name="Martin F."/>
            <person name="Silar P."/>
            <person name="Natvig D."/>
            <person name="Lalanne C."/>
            <person name="Gautier V."/>
            <person name="Ament-velasquez S.L."/>
            <person name="Kruys A."/>
            <person name="Hutchinson M.I."/>
            <person name="Powell A.J."/>
            <person name="Barry K."/>
            <person name="Miller A.N."/>
            <person name="Grigoriev I.V."/>
            <person name="Debuchy R."/>
            <person name="Gladieux P."/>
            <person name="Thoren M.H."/>
            <person name="Johannesson H."/>
        </authorList>
    </citation>
    <scope>NUCLEOTIDE SEQUENCE</scope>
    <source>
        <strain evidence="3">SMH2392-1A</strain>
    </source>
</reference>
<dbReference type="GeneID" id="85325474"/>
<evidence type="ECO:0000313" key="3">
    <source>
        <dbReference type="EMBL" id="KAK0712597.1"/>
    </source>
</evidence>
<organism evidence="3 4">
    <name type="scientific">Lasiosphaeria miniovina</name>
    <dbReference type="NCBI Taxonomy" id="1954250"/>
    <lineage>
        <taxon>Eukaryota</taxon>
        <taxon>Fungi</taxon>
        <taxon>Dikarya</taxon>
        <taxon>Ascomycota</taxon>
        <taxon>Pezizomycotina</taxon>
        <taxon>Sordariomycetes</taxon>
        <taxon>Sordariomycetidae</taxon>
        <taxon>Sordariales</taxon>
        <taxon>Lasiosphaeriaceae</taxon>
        <taxon>Lasiosphaeria</taxon>
    </lineage>
</organism>
<evidence type="ECO:0000313" key="4">
    <source>
        <dbReference type="Proteomes" id="UP001172101"/>
    </source>
</evidence>
<feature type="domain" description="Heterokaryon incompatibility" evidence="2">
    <location>
        <begin position="187"/>
        <end position="336"/>
    </location>
</feature>
<sequence>MNSAMEKPFVPVCIQGFCQGCQLLGNLGANEVLRLGDVQDVLSRDPCHVCRLVYTVMQNYRLNRAHQSGGDDSHELLTMAVHGELSTARRHGHGCICGRIFRLGAGPAKSPRSVATIRTSSQAPDDDGKSSDDAAVSVSTLTSWLQHCEAEHDHCKAQLSAVATLLPRLLVIDVKEMRLAEVSTPRYFALSYVWGPAKVFMTMRSEFPSLCEPGALAQLGNKLPLLLQDAILLVQRLGERYLWVDSLCIIQDATESKQDLIGKMDLIYANAVCTIISHGSVDASSPIPGVRAGTRRPIQVATSELGPGDGVRLIASPSHYPACPLVYDTRGWTYQEQLVSRRRLIMGADQAFFSCCSQRGGELSEDPLTCTGTAAEPSSIRLLNQEGECISMLWNLDPDAVGATDLQRSRNAILKLGSADAQLGTQQEVNELIYTFTSTVTHYSSRRLSFASDILNAFAGVMASIERSYGLAPRSSIYGLLGKYVHYNLHWTAKTPLRRLGWPSWSWVGWESQVHWLGRDNIQALQLKIRAIHFLWQGALRTIPPLGSALSAVSTDDEEPAPDVFPRESQPALLDLSHRAPLLAFWATVSRPGSLHVCPHPIRQTKIRIYASPNYVGVCGHLYEEFDWALPQRPTAEVFARFRLVYLSYSSRRCVFHVYDDSKSCRSCNVMVIETREGEELKESGCLYAERVAFGEVCGSYWDVTETGREFVVLA</sequence>
<evidence type="ECO:0000259" key="2">
    <source>
        <dbReference type="Pfam" id="PF06985"/>
    </source>
</evidence>
<dbReference type="EMBL" id="JAUIRO010000005">
    <property type="protein sequence ID" value="KAK0712597.1"/>
    <property type="molecule type" value="Genomic_DNA"/>
</dbReference>
<feature type="region of interest" description="Disordered" evidence="1">
    <location>
        <begin position="107"/>
        <end position="133"/>
    </location>
</feature>
<name>A0AA40DTB8_9PEZI</name>
<dbReference type="Proteomes" id="UP001172101">
    <property type="component" value="Unassembled WGS sequence"/>
</dbReference>
<keyword evidence="4" id="KW-1185">Reference proteome</keyword>
<dbReference type="InterPro" id="IPR010730">
    <property type="entry name" value="HET"/>
</dbReference>
<accession>A0AA40DTB8</accession>
<dbReference type="Pfam" id="PF06985">
    <property type="entry name" value="HET"/>
    <property type="match status" value="1"/>
</dbReference>